<dbReference type="Gene3D" id="3.90.1140.10">
    <property type="entry name" value="Cyclic phosphodiesterase"/>
    <property type="match status" value="1"/>
</dbReference>
<organism evidence="1 2">
    <name type="scientific">Candidatus Dojkabacteria bacterium</name>
    <dbReference type="NCBI Taxonomy" id="2099670"/>
    <lineage>
        <taxon>Bacteria</taxon>
        <taxon>Candidatus Dojkabacteria</taxon>
    </lineage>
</organism>
<evidence type="ECO:0000313" key="2">
    <source>
        <dbReference type="Proteomes" id="UP000576550"/>
    </source>
</evidence>
<evidence type="ECO:0008006" key="3">
    <source>
        <dbReference type="Google" id="ProtNLM"/>
    </source>
</evidence>
<dbReference type="InterPro" id="IPR009097">
    <property type="entry name" value="Cyclic_Pdiesterase"/>
</dbReference>
<evidence type="ECO:0000313" key="1">
    <source>
        <dbReference type="EMBL" id="HHX99230.1"/>
    </source>
</evidence>
<gene>
    <name evidence="1" type="ORF">GX533_00905</name>
</gene>
<proteinExistence type="predicted"/>
<dbReference type="Proteomes" id="UP000576550">
    <property type="component" value="Unassembled WGS sequence"/>
</dbReference>
<comment type="caution">
    <text evidence="1">The sequence shown here is derived from an EMBL/GenBank/DDBJ whole genome shotgun (WGS) entry which is preliminary data.</text>
</comment>
<sequence>MSIFVGFFPDDEIKTKIATVVVGVKDVFKDLGINVRWSEAGKYHVTLLFLSADTSPIKLLYYKFLLKKFSFKKFKIRFNSIKLGLSRKFRQLIYLDLLEGGEEMRGLYLTLKKLLKSKQDINFIPHLTLGRVNKDVSQQEYLNIVKDLNVLTKKLKVSDISFSVDSIDLVKSQDGKYSVEMSISSS</sequence>
<dbReference type="AlphaFoldDB" id="A0A832QC01"/>
<accession>A0A832QC01</accession>
<dbReference type="Pfam" id="PF13563">
    <property type="entry name" value="2_5_RNA_ligase2"/>
    <property type="match status" value="1"/>
</dbReference>
<name>A0A832QC01_9BACT</name>
<reference evidence="1 2" key="1">
    <citation type="journal article" date="2020" name="Biotechnol. Biofuels">
        <title>New insights from the biogas microbiome by comprehensive genome-resolved metagenomics of nearly 1600 species originating from multiple anaerobic digesters.</title>
        <authorList>
            <person name="Campanaro S."/>
            <person name="Treu L."/>
            <person name="Rodriguez-R L.M."/>
            <person name="Kovalovszki A."/>
            <person name="Ziels R.M."/>
            <person name="Maus I."/>
            <person name="Zhu X."/>
            <person name="Kougias P.G."/>
            <person name="Basile A."/>
            <person name="Luo G."/>
            <person name="Schluter A."/>
            <person name="Konstantinidis K.T."/>
            <person name="Angelidaki I."/>
        </authorList>
    </citation>
    <scope>NUCLEOTIDE SEQUENCE [LARGE SCALE GENOMIC DNA]</scope>
    <source>
        <strain evidence="1">AS05jafATM_89</strain>
    </source>
</reference>
<dbReference type="EMBL" id="DUTP01000002">
    <property type="protein sequence ID" value="HHX99230.1"/>
    <property type="molecule type" value="Genomic_DNA"/>
</dbReference>
<dbReference type="SUPFAM" id="SSF55144">
    <property type="entry name" value="LigT-like"/>
    <property type="match status" value="1"/>
</dbReference>
<protein>
    <recommendedName>
        <fullName evidence="3">RNA 2',3'-cyclic phosphodiesterase</fullName>
    </recommendedName>
</protein>